<dbReference type="GO" id="GO:0006364">
    <property type="term" value="P:rRNA processing"/>
    <property type="evidence" value="ECO:0007669"/>
    <property type="project" value="TreeGrafter"/>
</dbReference>
<proteinExistence type="predicted"/>
<evidence type="ECO:0000313" key="1">
    <source>
        <dbReference type="EnsemblMetazoa" id="XP_004932941.2"/>
    </source>
</evidence>
<dbReference type="Proteomes" id="UP000005204">
    <property type="component" value="Unassembled WGS sequence"/>
</dbReference>
<evidence type="ECO:0000313" key="2">
    <source>
        <dbReference type="Proteomes" id="UP000005204"/>
    </source>
</evidence>
<dbReference type="AlphaFoldDB" id="A0A8R2AMQ3"/>
<reference evidence="2" key="1">
    <citation type="journal article" date="2008" name="Insect Biochem. Mol. Biol.">
        <title>The genome of a lepidopteran model insect, the silkworm Bombyx mori.</title>
        <authorList>
            <consortium name="International Silkworm Genome Consortium"/>
        </authorList>
    </citation>
    <scope>NUCLEOTIDE SEQUENCE [LARGE SCALE GENOMIC DNA]</scope>
    <source>
        <strain evidence="2">p50T</strain>
    </source>
</reference>
<dbReference type="EnsemblMetazoa" id="XM_004932884.4">
    <property type="protein sequence ID" value="XP_004932941.2"/>
    <property type="gene ID" value="LOC101744483"/>
</dbReference>
<dbReference type="SUPFAM" id="SSF48371">
    <property type="entry name" value="ARM repeat"/>
    <property type="match status" value="1"/>
</dbReference>
<dbReference type="KEGG" id="bmor:101744483"/>
<reference evidence="1" key="2">
    <citation type="submission" date="2022-06" db="UniProtKB">
        <authorList>
            <consortium name="EnsemblMetazoa"/>
        </authorList>
    </citation>
    <scope>IDENTIFICATION</scope>
    <source>
        <strain evidence="1">p50T (Dazao)</strain>
    </source>
</reference>
<organism evidence="1 2">
    <name type="scientific">Bombyx mori</name>
    <name type="common">Silk moth</name>
    <dbReference type="NCBI Taxonomy" id="7091"/>
    <lineage>
        <taxon>Eukaryota</taxon>
        <taxon>Metazoa</taxon>
        <taxon>Ecdysozoa</taxon>
        <taxon>Arthropoda</taxon>
        <taxon>Hexapoda</taxon>
        <taxon>Insecta</taxon>
        <taxon>Pterygota</taxon>
        <taxon>Neoptera</taxon>
        <taxon>Endopterygota</taxon>
        <taxon>Lepidoptera</taxon>
        <taxon>Glossata</taxon>
        <taxon>Ditrysia</taxon>
        <taxon>Bombycoidea</taxon>
        <taxon>Bombycidae</taxon>
        <taxon>Bombycinae</taxon>
        <taxon>Bombyx</taxon>
    </lineage>
</organism>
<dbReference type="RefSeq" id="XP_004932941.2">
    <property type="nucleotide sequence ID" value="XM_004932884.5"/>
</dbReference>
<dbReference type="GO" id="GO:0005634">
    <property type="term" value="C:nucleus"/>
    <property type="evidence" value="ECO:0007669"/>
    <property type="project" value="TreeGrafter"/>
</dbReference>
<keyword evidence="2" id="KW-1185">Reference proteome</keyword>
<sequence length="804" mass="90578">MSQILEKLKNVDPNDVDAVKEALSTFFQNISNWTLVDNTRWLNALENVLRRFPKFCSTHRTTTEDYLVKFLDSHNHSSVINSAKCAHILQQVRPSQDKGATSKACWREQMNILCKAANDLVEVIFSNSLNIYKNNDKLESRPKILAGTPLAEALSYITKTTNLGTNEHRMAILTNRLRNVFVFIQAMLVEIYPVAKPIQPQIILQLILQSLSVSSDMNSAVDVASIKIEALRTLDALVACLGPNLIPFSALVFRFPMQSLRWSFDNQSDESGKVRCAAYSSLTRWLNVLHVHKLSHETRGKTWEDELTGYIVEDLTPPMKTVQLTMNAQPTKNLSKKARKKLAKTMLQESTMASHMPGEKNKIVISEEVSDEVAIAALECGETFLAVCGIFLKPSTHRIFQECLVKECYNINNYSTERGLHLLRTLEVGRKSIPSSVPPPTQYCLQLYSNLLHTTNSRIAKFCSQALLDIRLHLHCSPPSLNFALERRLEDNRANRKDKRKRLSEKNRAVLETLLGHDRIPSNEIEEVINITDEPVTKKHRMDDGATDQISLSSCSDRSIEISDDSDAAENTVQEVQVVIEEVKQIEEENIVSLEPIVEEHLGSEEQIQESKPEKENDAISTEVDTTDVEITDFCKNNKTVTQASNEVETIFEAKTQMPLNKTTGNVDDQEEPLSMEVGYDYSNTVKETITILDKTDEDNMQSSADLDDIQITCGQQVTISQDENDKADQDIIKDVKSSEDIDNDIPIENGIDKSHEKIIENGVIHDPSNVSEDVAILNTKEITVEDMLADFVDEVNEDNKTES</sequence>
<accession>A0A8R2AMQ3</accession>
<name>A0A8R2AMQ3_BOMMO</name>
<dbReference type="PANTHER" id="PTHR34105">
    <property type="entry name" value="PROLINE-, GLUTAMIC ACID- AND LEUCINE-RICH PROTEIN 1"/>
    <property type="match status" value="1"/>
</dbReference>
<dbReference type="InterPro" id="IPR016024">
    <property type="entry name" value="ARM-type_fold"/>
</dbReference>
<dbReference type="PANTHER" id="PTHR34105:SF1">
    <property type="entry name" value="PROLINE-, GLUTAMIC ACID- AND LEUCINE-RICH PROTEIN 1"/>
    <property type="match status" value="1"/>
</dbReference>
<protein>
    <recommendedName>
        <fullName evidence="3">Pre-rRNA-processing protein RIX1 N-terminal domain-containing protein</fullName>
    </recommendedName>
</protein>
<evidence type="ECO:0008006" key="3">
    <source>
        <dbReference type="Google" id="ProtNLM"/>
    </source>
</evidence>
<dbReference type="GeneID" id="101744483"/>